<evidence type="ECO:0000313" key="3">
    <source>
        <dbReference type="Proteomes" id="UP000234366"/>
    </source>
</evidence>
<dbReference type="RefSeq" id="WP_060962485.1">
    <property type="nucleotide sequence ID" value="NZ_CP025001.1"/>
</dbReference>
<name>A0AAI8HNJ8_9BACI</name>
<dbReference type="AlphaFoldDB" id="A0AAI8HNJ8"/>
<sequence>MKLKKVLTGSALSLALLVSAAPAFAMTPSNSVKEKSSDSISIQATKVVASSSNNFASVIYENGVKWTFSYSYNSGGVWYGVYTS</sequence>
<reference evidence="2 3" key="1">
    <citation type="submission" date="2017-11" db="EMBL/GenBank/DDBJ databases">
        <title>Genome sequence and genome mining of multiple bioactive secondary metabolites from a deep sea-derived Bacillus siamensis SCSIO 05746.</title>
        <authorList>
            <person name="Pan H.-Q."/>
            <person name="Ju J.-H."/>
        </authorList>
    </citation>
    <scope>NUCLEOTIDE SEQUENCE [LARGE SCALE GENOMIC DNA]</scope>
    <source>
        <strain evidence="2 3">SCSIO 05746</strain>
    </source>
</reference>
<evidence type="ECO:0000256" key="1">
    <source>
        <dbReference type="SAM" id="SignalP"/>
    </source>
</evidence>
<feature type="chain" id="PRO_5042517123" evidence="1">
    <location>
        <begin position="26"/>
        <end position="84"/>
    </location>
</feature>
<organism evidence="2 3">
    <name type="scientific">Bacillus siamensis</name>
    <dbReference type="NCBI Taxonomy" id="659243"/>
    <lineage>
        <taxon>Bacteria</taxon>
        <taxon>Bacillati</taxon>
        <taxon>Bacillota</taxon>
        <taxon>Bacilli</taxon>
        <taxon>Bacillales</taxon>
        <taxon>Bacillaceae</taxon>
        <taxon>Bacillus</taxon>
        <taxon>Bacillus amyloliquefaciens group</taxon>
    </lineage>
</organism>
<dbReference type="Proteomes" id="UP000234366">
    <property type="component" value="Chromosome"/>
</dbReference>
<keyword evidence="1" id="KW-0732">Signal</keyword>
<dbReference type="KEGG" id="bsia:CWD84_10840"/>
<keyword evidence="3" id="KW-1185">Reference proteome</keyword>
<feature type="signal peptide" evidence="1">
    <location>
        <begin position="1"/>
        <end position="25"/>
    </location>
</feature>
<dbReference type="EMBL" id="CP025001">
    <property type="protein sequence ID" value="AUJ77272.1"/>
    <property type="molecule type" value="Genomic_DNA"/>
</dbReference>
<gene>
    <name evidence="2" type="ORF">CWD84_10840</name>
</gene>
<evidence type="ECO:0000313" key="2">
    <source>
        <dbReference type="EMBL" id="AUJ77272.1"/>
    </source>
</evidence>
<proteinExistence type="predicted"/>
<protein>
    <submittedName>
        <fullName evidence="2">Antimicrobial peptide, Lci</fullName>
    </submittedName>
</protein>
<accession>A0AAI8HNJ8</accession>